<comment type="catalytic activity">
    <reaction evidence="1 6 10">
        <text>(2R)-2-phosphoglycerate = (2R)-3-phosphoglycerate</text>
        <dbReference type="Rhea" id="RHEA:15901"/>
        <dbReference type="ChEBI" id="CHEBI:58272"/>
        <dbReference type="ChEBI" id="CHEBI:58289"/>
        <dbReference type="EC" id="5.4.2.11"/>
    </reaction>
</comment>
<evidence type="ECO:0000256" key="7">
    <source>
        <dbReference type="PIRSR" id="PIRSR613078-1"/>
    </source>
</evidence>
<evidence type="ECO:0000313" key="11">
    <source>
        <dbReference type="EMBL" id="BET44658.1"/>
    </source>
</evidence>
<evidence type="ECO:0000256" key="8">
    <source>
        <dbReference type="PIRSR" id="PIRSR613078-2"/>
    </source>
</evidence>
<sequence>MKNIILVLVRHGESEWNKKSKFTGWEDVNLTKHGYLEAKYAGDNLKKAGFVFDYAYTSYLKRAIYTLWNILIQMNQPWIHIEKSWKLNERHYGALQGLSKLDVIKQYGDQQVQMWRRGFYAIPPKINICDSRYPGNDIRYSNIKNIKLPVAESLSMTFERVVSFWKDVIYPKVIMNNRIIIVAHGNTLRMLIKYLSNINTDNIIDIEIPTGIPIIYEIYENIKFNKYHFLY</sequence>
<feature type="active site" description="Tele-phosphohistidine intermediate" evidence="6 7">
    <location>
        <position position="11"/>
    </location>
</feature>
<dbReference type="EMBL" id="AP028961">
    <property type="protein sequence ID" value="BET44658.1"/>
    <property type="molecule type" value="Genomic_DNA"/>
</dbReference>
<comment type="subunit">
    <text evidence="6">Homodimer.</text>
</comment>
<dbReference type="GO" id="GO:0004619">
    <property type="term" value="F:phosphoglycerate mutase activity"/>
    <property type="evidence" value="ECO:0007669"/>
    <property type="project" value="UniProtKB-UniRule"/>
</dbReference>
<evidence type="ECO:0000256" key="5">
    <source>
        <dbReference type="ARBA" id="ARBA00023235"/>
    </source>
</evidence>
<dbReference type="InterPro" id="IPR013078">
    <property type="entry name" value="His_Pase_superF_clade-1"/>
</dbReference>
<evidence type="ECO:0000256" key="4">
    <source>
        <dbReference type="ARBA" id="ARBA00023152"/>
    </source>
</evidence>
<dbReference type="SMART" id="SM00855">
    <property type="entry name" value="PGAM"/>
    <property type="match status" value="1"/>
</dbReference>
<dbReference type="PANTHER" id="PTHR11931">
    <property type="entry name" value="PHOSPHOGLYCERATE MUTASE"/>
    <property type="match status" value="1"/>
</dbReference>
<dbReference type="FunFam" id="3.40.50.1240:FF:000003">
    <property type="entry name" value="2,3-bisphosphoglycerate-dependent phosphoglycerate mutase"/>
    <property type="match status" value="1"/>
</dbReference>
<proteinExistence type="inferred from homology"/>
<feature type="active site" description="Proton donor/acceptor" evidence="6 7">
    <location>
        <position position="89"/>
    </location>
</feature>
<comment type="similarity">
    <text evidence="2 6">Belongs to the phosphoglycerate mutase family. BPG-dependent PGAM subfamily.</text>
</comment>
<feature type="site" description="Transition state stabilizer" evidence="6 9">
    <location>
        <position position="184"/>
    </location>
</feature>
<dbReference type="PROSITE" id="PS00175">
    <property type="entry name" value="PG_MUTASE"/>
    <property type="match status" value="1"/>
</dbReference>
<dbReference type="InterPro" id="IPR001345">
    <property type="entry name" value="PG/BPGM_mutase_AS"/>
</dbReference>
<dbReference type="HAMAP" id="MF_01039">
    <property type="entry name" value="PGAM_GpmA"/>
    <property type="match status" value="1"/>
</dbReference>
<evidence type="ECO:0000256" key="1">
    <source>
        <dbReference type="ARBA" id="ARBA00000380"/>
    </source>
</evidence>
<dbReference type="InterPro" id="IPR005952">
    <property type="entry name" value="Phosphogly_mut1"/>
</dbReference>
<dbReference type="AlphaFoldDB" id="A0AAT9G4N0"/>
<keyword evidence="3 6" id="KW-0312">Gluconeogenesis</keyword>
<keyword evidence="4 6" id="KW-0324">Glycolysis</keyword>
<dbReference type="PIRSF" id="PIRSF000709">
    <property type="entry name" value="6PFK_2-Ptase"/>
    <property type="match status" value="1"/>
</dbReference>
<feature type="binding site" evidence="6 8">
    <location>
        <begin position="89"/>
        <end position="92"/>
    </location>
    <ligand>
        <name>substrate</name>
    </ligand>
</feature>
<reference evidence="11" key="2">
    <citation type="submission" date="2023-10" db="EMBL/GenBank/DDBJ databases">
        <authorList>
            <person name="Koga R."/>
            <person name="Fukatsu T."/>
        </authorList>
    </citation>
    <scope>NUCLEOTIDE SEQUENCE</scope>
    <source>
        <strain evidence="11">Kw-01</strain>
    </source>
</reference>
<comment type="function">
    <text evidence="6 10">Catalyzes the interconversion of 2-phosphoglycerate and 3-phosphoglycerate.</text>
</comment>
<organism evidence="11">
    <name type="scientific">Candidatus Aschnera chinzeii</name>
    <dbReference type="NCBI Taxonomy" id="1485666"/>
    <lineage>
        <taxon>Bacteria</taxon>
        <taxon>Pseudomonadati</taxon>
        <taxon>Pseudomonadota</taxon>
        <taxon>Gammaproteobacteria</taxon>
        <taxon>Enterobacterales</taxon>
        <taxon>Enterobacteriaceae</taxon>
        <taxon>Candidatus Aschnera</taxon>
    </lineage>
</organism>
<comment type="pathway">
    <text evidence="6 10">Carbohydrate degradation; glycolysis; pyruvate from D-glyceraldehyde 3-phosphate: step 3/5.</text>
</comment>
<evidence type="ECO:0000256" key="9">
    <source>
        <dbReference type="PIRSR" id="PIRSR613078-3"/>
    </source>
</evidence>
<feature type="binding site" evidence="6 8">
    <location>
        <begin position="116"/>
        <end position="117"/>
    </location>
    <ligand>
        <name>substrate</name>
    </ligand>
</feature>
<dbReference type="GO" id="GO:0006096">
    <property type="term" value="P:glycolytic process"/>
    <property type="evidence" value="ECO:0007669"/>
    <property type="project" value="UniProtKB-UniRule"/>
</dbReference>
<evidence type="ECO:0000256" key="10">
    <source>
        <dbReference type="RuleBase" id="RU004512"/>
    </source>
</evidence>
<feature type="binding site" evidence="6 8">
    <location>
        <begin position="23"/>
        <end position="24"/>
    </location>
    <ligand>
        <name>substrate</name>
    </ligand>
</feature>
<reference evidence="11" key="1">
    <citation type="journal article" date="2023" name="Front. Microbiol.">
        <title>Genome analysis of Candidatus Aschnera chinzeii, the bacterial endosymbiont of the blood-sucking bat fly Penicillidia jenynsii (Insecta: Diptera: Nycteribiidae).</title>
        <authorList>
            <person name="Koga R."/>
            <person name="Moriyama M."/>
            <person name="Nozaki T."/>
            <person name="Fukatsu T."/>
        </authorList>
    </citation>
    <scope>NUCLEOTIDE SEQUENCE</scope>
    <source>
        <strain evidence="11">Kw-01</strain>
    </source>
</reference>
<dbReference type="Gene3D" id="3.40.50.1240">
    <property type="entry name" value="Phosphoglycerate mutase-like"/>
    <property type="match status" value="1"/>
</dbReference>
<feature type="binding site" evidence="6 8">
    <location>
        <position position="100"/>
    </location>
    <ligand>
        <name>substrate</name>
    </ligand>
</feature>
<evidence type="ECO:0000256" key="3">
    <source>
        <dbReference type="ARBA" id="ARBA00022432"/>
    </source>
</evidence>
<protein>
    <recommendedName>
        <fullName evidence="6 10">2,3-bisphosphoglycerate-dependent phosphoglycerate mutase</fullName>
        <shortName evidence="6">BPG-dependent PGAM</shortName>
        <shortName evidence="6">PGAM</shortName>
        <shortName evidence="6">Phosphoglyceromutase</shortName>
        <shortName evidence="6">dPGM</shortName>
        <ecNumber evidence="6 10">5.4.2.11</ecNumber>
    </recommendedName>
</protein>
<evidence type="ECO:0000256" key="2">
    <source>
        <dbReference type="ARBA" id="ARBA00006717"/>
    </source>
</evidence>
<feature type="binding site" evidence="6 8">
    <location>
        <position position="62"/>
    </location>
    <ligand>
        <name>substrate</name>
    </ligand>
</feature>
<keyword evidence="5 6" id="KW-0413">Isomerase</keyword>
<dbReference type="Pfam" id="PF00300">
    <property type="entry name" value="His_Phos_1"/>
    <property type="match status" value="2"/>
</dbReference>
<dbReference type="CDD" id="cd07067">
    <property type="entry name" value="HP_PGM_like"/>
    <property type="match status" value="1"/>
</dbReference>
<accession>A0AAT9G4N0</accession>
<dbReference type="NCBIfam" id="NF010713">
    <property type="entry name" value="PRK14115.1"/>
    <property type="match status" value="1"/>
</dbReference>
<evidence type="ECO:0000256" key="6">
    <source>
        <dbReference type="HAMAP-Rule" id="MF_01039"/>
    </source>
</evidence>
<dbReference type="EC" id="5.4.2.11" evidence="6 10"/>
<gene>
    <name evidence="6 11" type="primary">gpmA</name>
    <name evidence="11" type="ORF">ACHINZ_3300</name>
</gene>
<dbReference type="GO" id="GO:0006094">
    <property type="term" value="P:gluconeogenesis"/>
    <property type="evidence" value="ECO:0007669"/>
    <property type="project" value="UniProtKB-UniRule"/>
</dbReference>
<name>A0AAT9G4N0_9ENTR</name>
<dbReference type="SUPFAM" id="SSF53254">
    <property type="entry name" value="Phosphoglycerate mutase-like"/>
    <property type="match status" value="1"/>
</dbReference>
<feature type="binding site" evidence="6 8">
    <location>
        <begin position="10"/>
        <end position="17"/>
    </location>
    <ligand>
        <name>substrate</name>
    </ligand>
</feature>
<dbReference type="NCBIfam" id="TIGR01258">
    <property type="entry name" value="pgm_1"/>
    <property type="match status" value="1"/>
</dbReference>
<feature type="binding site" evidence="6 8">
    <location>
        <begin position="185"/>
        <end position="186"/>
    </location>
    <ligand>
        <name>substrate</name>
    </ligand>
</feature>
<dbReference type="InterPro" id="IPR029033">
    <property type="entry name" value="His_PPase_superfam"/>
</dbReference>